<keyword evidence="2" id="KW-1185">Reference proteome</keyword>
<accession>A0ABW6ZCZ9</accession>
<protein>
    <submittedName>
        <fullName evidence="1">Uncharacterized protein</fullName>
    </submittedName>
</protein>
<organism evidence="1 2">
    <name type="scientific">Xanthobacter aminoxidans</name>
    <dbReference type="NCBI Taxonomy" id="186280"/>
    <lineage>
        <taxon>Bacteria</taxon>
        <taxon>Pseudomonadati</taxon>
        <taxon>Pseudomonadota</taxon>
        <taxon>Alphaproteobacteria</taxon>
        <taxon>Hyphomicrobiales</taxon>
        <taxon>Xanthobacteraceae</taxon>
        <taxon>Xanthobacter</taxon>
    </lineage>
</organism>
<dbReference type="RefSeq" id="WP_029558225.1">
    <property type="nucleotide sequence ID" value="NZ_JBAFUR010000001.1"/>
</dbReference>
<evidence type="ECO:0000313" key="1">
    <source>
        <dbReference type="EMBL" id="MFG1251663.1"/>
    </source>
</evidence>
<gene>
    <name evidence="1" type="ORF">V5F30_05585</name>
</gene>
<dbReference type="Proteomes" id="UP001604043">
    <property type="component" value="Unassembled WGS sequence"/>
</dbReference>
<comment type="caution">
    <text evidence="1">The sequence shown here is derived from an EMBL/GenBank/DDBJ whole genome shotgun (WGS) entry which is preliminary data.</text>
</comment>
<sequence length="363" mass="40447">MRFSIDEDAGTHIVGWIMPDHPSATPHVKIFTGGEMRRVVPATVLRPLLREHGLHDTGICGFYIDEQHVPGLAQIPDVELHDEATNVRIYRRRPKSATAEGKLFRLETRLLPQAALNEPLQNLFHMVFTRLERTPEEAARSIIALPFSSSVYCTGRLFFRSYEPLLRHVNFTCSVLIRDPFEELAEQLLVLRWAVKTPNLAYSVLTEAMRPLLDSLAGATVEEMSDLETWLGTLTSAQRKLLVSPLTRLLTCLTSDDQLEPSAVEKALQTLSEIDVVGHSDEVDVYWETLAAVLGVALPPPPQLVWSRQVGELADLVRDWPSAQELLAMDAEVYADVGDAFRRADDVVEEAPAEVISADPPGT</sequence>
<proteinExistence type="predicted"/>
<evidence type="ECO:0000313" key="2">
    <source>
        <dbReference type="Proteomes" id="UP001604043"/>
    </source>
</evidence>
<name>A0ABW6ZCZ9_9HYPH</name>
<dbReference type="EMBL" id="JBAFUR010000001">
    <property type="protein sequence ID" value="MFG1251663.1"/>
    <property type="molecule type" value="Genomic_DNA"/>
</dbReference>
<reference evidence="1 2" key="1">
    <citation type="submission" date="2024-02" db="EMBL/GenBank/DDBJ databases">
        <title>Expansion and revision of Xanthobacter and proposal of Roseixanthobacter gen. nov.</title>
        <authorList>
            <person name="Soltysiak M.P.M."/>
            <person name="Jalihal A."/>
            <person name="Ory A."/>
            <person name="Chrisophersen C."/>
            <person name="Lee A.D."/>
            <person name="Boulton J."/>
            <person name="Springer M."/>
        </authorList>
    </citation>
    <scope>NUCLEOTIDE SEQUENCE [LARGE SCALE GENOMIC DNA]</scope>
    <source>
        <strain evidence="1 2">CB5</strain>
    </source>
</reference>